<dbReference type="OrthoDB" id="5422828at2"/>
<dbReference type="HOGENOM" id="CLU_188261_1_0_7"/>
<protein>
    <submittedName>
        <fullName evidence="1">Uncharacterized protein</fullName>
    </submittedName>
</protein>
<accession>T2G5Y2</accession>
<gene>
    <name evidence="1" type="ORF">DGI_0054</name>
</gene>
<dbReference type="Proteomes" id="UP000016587">
    <property type="component" value="Chromosome"/>
</dbReference>
<name>T2G5Y2_MEGG1</name>
<proteinExistence type="predicted"/>
<evidence type="ECO:0000313" key="1">
    <source>
        <dbReference type="EMBL" id="AGW11995.1"/>
    </source>
</evidence>
<dbReference type="EMBL" id="CP006585">
    <property type="protein sequence ID" value="AGW11995.1"/>
    <property type="molecule type" value="Genomic_DNA"/>
</dbReference>
<dbReference type="AlphaFoldDB" id="T2G5Y2"/>
<organism evidence="1 2">
    <name type="scientific">Megalodesulfovibrio gigas (strain ATCC 19364 / DSM 1382 / NCIMB 9332 / VKM B-1759)</name>
    <name type="common">Desulfovibrio gigas</name>
    <dbReference type="NCBI Taxonomy" id="1121448"/>
    <lineage>
        <taxon>Bacteria</taxon>
        <taxon>Pseudomonadati</taxon>
        <taxon>Thermodesulfobacteriota</taxon>
        <taxon>Desulfovibrionia</taxon>
        <taxon>Desulfovibrionales</taxon>
        <taxon>Desulfovibrionaceae</taxon>
        <taxon>Megalodesulfovibrio</taxon>
    </lineage>
</organism>
<dbReference type="PATRIC" id="fig|1121448.7.peg.52"/>
<reference evidence="2" key="2">
    <citation type="submission" date="2013-07" db="EMBL/GenBank/DDBJ databases">
        <authorList>
            <person name="Morais-Silva F.O."/>
            <person name="Rezende A.M."/>
            <person name="Pimentel C."/>
            <person name="Resende D.M."/>
            <person name="Santos C.I."/>
            <person name="Clemente C."/>
            <person name="de Oliveira L.M."/>
            <person name="da Silva S.M."/>
            <person name="Costa D.A."/>
            <person name="Varela-Raposo A."/>
            <person name="Horacio E.C.A."/>
            <person name="Matos M."/>
            <person name="Flores O."/>
            <person name="Ruiz J.C."/>
            <person name="Rodrigues-Pousada C."/>
        </authorList>
    </citation>
    <scope>NUCLEOTIDE SEQUENCE [LARGE SCALE GENOMIC DNA]</scope>
    <source>
        <strain evidence="2">ATCC 19364 / DSM 1382 / NCIMB 9332 / VKM B-1759</strain>
    </source>
</reference>
<sequence>MATLVSQSELVRRAIAHVSEHRGEAPDSLAGKELSALVEDACVRFNLSPLESEFLVKFFLDPSQGEVQED</sequence>
<evidence type="ECO:0000313" key="2">
    <source>
        <dbReference type="Proteomes" id="UP000016587"/>
    </source>
</evidence>
<dbReference type="KEGG" id="dgg:DGI_0054"/>
<keyword evidence="2" id="KW-1185">Reference proteome</keyword>
<reference evidence="1 2" key="1">
    <citation type="journal article" date="2013" name="J. Bacteriol.">
        <title>Roles of HynAB and Ech, the only two hydrogenases found in the model sulfate reducer Desulfovibrio gigas.</title>
        <authorList>
            <person name="Morais-Silva F.O."/>
            <person name="Santos C.I."/>
            <person name="Rodrigues R."/>
            <person name="Pereira I.A."/>
            <person name="Rodrigues-Pousada C."/>
        </authorList>
    </citation>
    <scope>NUCLEOTIDE SEQUENCE [LARGE SCALE GENOMIC DNA]</scope>
    <source>
        <strain evidence="2">ATCC 19364 / DSM 1382 / NCIMB 9332 / VKM B-1759</strain>
    </source>
</reference>
<dbReference type="RefSeq" id="WP_021758549.1">
    <property type="nucleotide sequence ID" value="NC_022444.1"/>
</dbReference>